<feature type="domain" description="PAC" evidence="7">
    <location>
        <begin position="417"/>
        <end position="469"/>
    </location>
</feature>
<dbReference type="RefSeq" id="WP_166824340.1">
    <property type="nucleotide sequence ID" value="NZ_JAAOLX010000003.1"/>
</dbReference>
<evidence type="ECO:0000313" key="9">
    <source>
        <dbReference type="EMBL" id="NHQ86067.1"/>
    </source>
</evidence>
<dbReference type="InterPro" id="IPR000014">
    <property type="entry name" value="PAS"/>
</dbReference>
<evidence type="ECO:0000256" key="4">
    <source>
        <dbReference type="ARBA" id="ARBA00023136"/>
    </source>
</evidence>
<keyword evidence="4 5" id="KW-0472">Membrane</keyword>
<dbReference type="Gene3D" id="3.30.450.20">
    <property type="entry name" value="PAS domain"/>
    <property type="match status" value="3"/>
</dbReference>
<protein>
    <submittedName>
        <fullName evidence="9">PAS domain S-box protein</fullName>
    </submittedName>
</protein>
<dbReference type="SMART" id="SM00086">
    <property type="entry name" value="PAC"/>
    <property type="match status" value="2"/>
</dbReference>
<evidence type="ECO:0000256" key="1">
    <source>
        <dbReference type="ARBA" id="ARBA00004370"/>
    </source>
</evidence>
<dbReference type="Proteomes" id="UP000712570">
    <property type="component" value="Unassembled WGS sequence"/>
</dbReference>
<dbReference type="SMART" id="SM01079">
    <property type="entry name" value="CHASE"/>
    <property type="match status" value="1"/>
</dbReference>
<evidence type="ECO:0000313" key="10">
    <source>
        <dbReference type="Proteomes" id="UP000712570"/>
    </source>
</evidence>
<dbReference type="Pfam" id="PF00989">
    <property type="entry name" value="PAS"/>
    <property type="match status" value="2"/>
</dbReference>
<dbReference type="InterPro" id="IPR035965">
    <property type="entry name" value="PAS-like_dom_sf"/>
</dbReference>
<dbReference type="SMART" id="SM00091">
    <property type="entry name" value="PAS"/>
    <property type="match status" value="3"/>
</dbReference>
<dbReference type="Gene3D" id="3.30.450.350">
    <property type="entry name" value="CHASE domain"/>
    <property type="match status" value="1"/>
</dbReference>
<dbReference type="CDD" id="cd00130">
    <property type="entry name" value="PAS"/>
    <property type="match status" value="3"/>
</dbReference>
<dbReference type="Pfam" id="PF03924">
    <property type="entry name" value="CHASE"/>
    <property type="match status" value="1"/>
</dbReference>
<accession>A0ABX0KV68</accession>
<dbReference type="InterPro" id="IPR001610">
    <property type="entry name" value="PAC"/>
</dbReference>
<dbReference type="PROSITE" id="PS50839">
    <property type="entry name" value="CHASE"/>
    <property type="match status" value="1"/>
</dbReference>
<evidence type="ECO:0000259" key="8">
    <source>
        <dbReference type="PROSITE" id="PS50839"/>
    </source>
</evidence>
<evidence type="ECO:0000256" key="2">
    <source>
        <dbReference type="ARBA" id="ARBA00022692"/>
    </source>
</evidence>
<name>A0ABX0KV68_9NEIS</name>
<dbReference type="EMBL" id="JAAOLX010000003">
    <property type="protein sequence ID" value="NHQ86067.1"/>
    <property type="molecule type" value="Genomic_DNA"/>
</dbReference>
<comment type="caution">
    <text evidence="9">The sequence shown here is derived from an EMBL/GenBank/DDBJ whole genome shotgun (WGS) entry which is preliminary data.</text>
</comment>
<comment type="subcellular location">
    <subcellularLocation>
        <location evidence="1">Membrane</location>
    </subcellularLocation>
</comment>
<sequence>MNIFSLFRRYPVALRTFLVGLLLTAGLQLWLNFQHQAHVQAQLNQLAHLYAERIESRLDAEINILRGIQNAFIANPDLDKKTFSAILKQQNIQGRFPDFVSVQFIREIISSDLERFIKNRQLDDPAFNVQQDSPRPVYQIIDYIFPEHAVLHESEGLEISGQTANLTAIEYARDQGRGVASPTYQLKGYKNSPLGFVIRFPVYTPNKSLNNQKERRAAFIGSLGATFTIDKMILWIGHDAEKNIRIQLQDTGTTSGLNDAEKSKIIYATKSIASNFNELSASSLIQFPGRQWRLSLFATSGSFPRPYSLDYFIWILGVSLSAFIAFLLQRQRNNRESALDLAEQITQDLRKNELHYQQVAQLTEDAHDLIISRDLNGKITYANRAARIYFADNTPILLGKNKPLLLSAELAINETPIQQECQHRHSDGELHYFELTLFPLFNQENERSGFAMFAHNITQHKELIIELQKSRERFSALVELAADWYWEQDKDFRFTQVSPGFFNSYALSRKSVIGHYRWELSDGRLSTEEWRIHKALLEAHRSFHDFIYTLKVGTDSLIVRISGQPFYNERGEFLGYRGVGYDITASRSNEQAIHLEQQRIASILNSMADGVITIALNGDVEFINPAAVRLLNCRTAASIGKHIDHIYQVVSSEDHSPLTSLFSIALDFIEKNPASRTVLLNTHQQSLLIQESVIHLKNSKGTLTGLALIFRPV</sequence>
<organism evidence="9 10">
    <name type="scientific">Iodobacter violaceini</name>
    <dbReference type="NCBI Taxonomy" id="3044271"/>
    <lineage>
        <taxon>Bacteria</taxon>
        <taxon>Pseudomonadati</taxon>
        <taxon>Pseudomonadota</taxon>
        <taxon>Betaproteobacteria</taxon>
        <taxon>Neisseriales</taxon>
        <taxon>Chitinibacteraceae</taxon>
        <taxon>Iodobacter</taxon>
    </lineage>
</organism>
<keyword evidence="10" id="KW-1185">Reference proteome</keyword>
<evidence type="ECO:0000259" key="7">
    <source>
        <dbReference type="PROSITE" id="PS50113"/>
    </source>
</evidence>
<feature type="domain" description="CHASE" evidence="8">
    <location>
        <begin position="136"/>
        <end position="295"/>
    </location>
</feature>
<evidence type="ECO:0000256" key="3">
    <source>
        <dbReference type="ARBA" id="ARBA00022989"/>
    </source>
</evidence>
<dbReference type="Pfam" id="PF13426">
    <property type="entry name" value="PAS_9"/>
    <property type="match status" value="1"/>
</dbReference>
<evidence type="ECO:0000256" key="5">
    <source>
        <dbReference type="SAM" id="Phobius"/>
    </source>
</evidence>
<keyword evidence="2 5" id="KW-0812">Transmembrane</keyword>
<dbReference type="PANTHER" id="PTHR44757:SF2">
    <property type="entry name" value="BIOFILM ARCHITECTURE MAINTENANCE PROTEIN MBAA"/>
    <property type="match status" value="1"/>
</dbReference>
<feature type="transmembrane region" description="Helical" evidence="5">
    <location>
        <begin position="12"/>
        <end position="31"/>
    </location>
</feature>
<evidence type="ECO:0000259" key="6">
    <source>
        <dbReference type="PROSITE" id="PS50112"/>
    </source>
</evidence>
<gene>
    <name evidence="9" type="ORF">HA050_08045</name>
</gene>
<reference evidence="9 10" key="1">
    <citation type="submission" date="2020-03" db="EMBL/GenBank/DDBJ databases">
        <title>Draft genome sequence of environmentally isolated violet-colored cultures.</title>
        <authorList>
            <person name="Wilson H.S."/>
        </authorList>
    </citation>
    <scope>NUCLEOTIDE SEQUENCE [LARGE SCALE GENOMIC DNA]</scope>
    <source>
        <strain evidence="9 10">HSC-16F04</strain>
    </source>
</reference>
<dbReference type="InterPro" id="IPR000700">
    <property type="entry name" value="PAS-assoc_C"/>
</dbReference>
<dbReference type="PANTHER" id="PTHR44757">
    <property type="entry name" value="DIGUANYLATE CYCLASE DGCP"/>
    <property type="match status" value="1"/>
</dbReference>
<dbReference type="PROSITE" id="PS50113">
    <property type="entry name" value="PAC"/>
    <property type="match status" value="1"/>
</dbReference>
<keyword evidence="3 5" id="KW-1133">Transmembrane helix</keyword>
<feature type="domain" description="PAS" evidence="6">
    <location>
        <begin position="596"/>
        <end position="667"/>
    </location>
</feature>
<dbReference type="InterPro" id="IPR013767">
    <property type="entry name" value="PAS_fold"/>
</dbReference>
<dbReference type="InterPro" id="IPR042240">
    <property type="entry name" value="CHASE_sf"/>
</dbReference>
<dbReference type="SUPFAM" id="SSF55785">
    <property type="entry name" value="PYP-like sensor domain (PAS domain)"/>
    <property type="match status" value="3"/>
</dbReference>
<dbReference type="InterPro" id="IPR006189">
    <property type="entry name" value="CHASE_dom"/>
</dbReference>
<dbReference type="PROSITE" id="PS50112">
    <property type="entry name" value="PAS"/>
    <property type="match status" value="1"/>
</dbReference>
<dbReference type="NCBIfam" id="TIGR00229">
    <property type="entry name" value="sensory_box"/>
    <property type="match status" value="1"/>
</dbReference>
<proteinExistence type="predicted"/>
<dbReference type="InterPro" id="IPR052155">
    <property type="entry name" value="Biofilm_reg_signaling"/>
</dbReference>